<comment type="caution">
    <text evidence="1">The sequence shown here is derived from an EMBL/GenBank/DDBJ whole genome shotgun (WGS) entry which is preliminary data.</text>
</comment>
<dbReference type="GeneID" id="95761651"/>
<dbReference type="GO" id="GO:0004527">
    <property type="term" value="F:exonuclease activity"/>
    <property type="evidence" value="ECO:0007669"/>
    <property type="project" value="UniProtKB-KW"/>
</dbReference>
<keyword evidence="2" id="KW-0540">Nuclease</keyword>
<evidence type="ECO:0000313" key="3">
    <source>
        <dbReference type="Proteomes" id="UP001144397"/>
    </source>
</evidence>
<name>A0A9W6FKR5_XANFL</name>
<reference evidence="1" key="1">
    <citation type="submission" date="2022-12" db="EMBL/GenBank/DDBJ databases">
        <title>Reference genome sequencing for broad-spectrum identification of bacterial and archaeal isolates by mass spectrometry.</title>
        <authorList>
            <person name="Sekiguchi Y."/>
            <person name="Tourlousse D.M."/>
        </authorList>
    </citation>
    <scope>NUCLEOTIDE SEQUENCE</scope>
    <source>
        <strain evidence="1">301</strain>
    </source>
</reference>
<dbReference type="EMBL" id="JAVDPY010000002">
    <property type="protein sequence ID" value="MDR6332905.1"/>
    <property type="molecule type" value="Genomic_DNA"/>
</dbReference>
<reference evidence="2 4" key="2">
    <citation type="submission" date="2023-07" db="EMBL/GenBank/DDBJ databases">
        <title>Genomic Encyclopedia of Type Strains, Phase IV (KMG-IV): sequencing the most valuable type-strain genomes for metagenomic binning, comparative biology and taxonomic classification.</title>
        <authorList>
            <person name="Goeker M."/>
        </authorList>
    </citation>
    <scope>NUCLEOTIDE SEQUENCE [LARGE SCALE GENOMIC DNA]</scope>
    <source>
        <strain evidence="2 4">DSM 338</strain>
    </source>
</reference>
<sequence>MNDPRLNHHVQEFTPAYVREASASIASAVAKLPPSAAARFRQFEGAAFAAEAAAGAAKARREEKARPVATLREAMARSDAPHPANLELLAQLEPELEHVEELLRRFKADSIAANAIYGGIQRALEALPSNARLVEVPAPELKKATLTAARETVAALKRDIHALETSAPTTEEQAATLRAAIAKRGEIGRPRLDRSGRLRTEAAANAQAAALAVMCWAFPEAVFERMVAEGALREGGTMSAAEKTAAVAALRTSLFEAEILEEALVQRDGGTRRNDADPFAILGIRVEVGTKARAA</sequence>
<evidence type="ECO:0000313" key="4">
    <source>
        <dbReference type="Proteomes" id="UP001245370"/>
    </source>
</evidence>
<protein>
    <submittedName>
        <fullName evidence="2">DNA repair exonuclease SbcCD ATPase subunit</fullName>
    </submittedName>
</protein>
<keyword evidence="2" id="KW-0269">Exonuclease</keyword>
<dbReference type="EMBL" id="BSDO01000001">
    <property type="protein sequence ID" value="GLI21183.1"/>
    <property type="molecule type" value="Genomic_DNA"/>
</dbReference>
<evidence type="ECO:0000313" key="2">
    <source>
        <dbReference type="EMBL" id="MDR6332905.1"/>
    </source>
</evidence>
<keyword evidence="4" id="KW-1185">Reference proteome</keyword>
<evidence type="ECO:0000313" key="1">
    <source>
        <dbReference type="EMBL" id="GLI21183.1"/>
    </source>
</evidence>
<dbReference type="AlphaFoldDB" id="A0A9W6FKR5"/>
<accession>A0A9W6FKR5</accession>
<proteinExistence type="predicted"/>
<dbReference type="Proteomes" id="UP001245370">
    <property type="component" value="Unassembled WGS sequence"/>
</dbReference>
<organism evidence="1 3">
    <name type="scientific">Xanthobacter flavus</name>
    <dbReference type="NCBI Taxonomy" id="281"/>
    <lineage>
        <taxon>Bacteria</taxon>
        <taxon>Pseudomonadati</taxon>
        <taxon>Pseudomonadota</taxon>
        <taxon>Alphaproteobacteria</taxon>
        <taxon>Hyphomicrobiales</taxon>
        <taxon>Xanthobacteraceae</taxon>
        <taxon>Xanthobacter</taxon>
    </lineage>
</organism>
<dbReference type="RefSeq" id="WP_281805653.1">
    <property type="nucleotide sequence ID" value="NZ_BSDO01000001.1"/>
</dbReference>
<keyword evidence="2" id="KW-0378">Hydrolase</keyword>
<dbReference type="Proteomes" id="UP001144397">
    <property type="component" value="Unassembled WGS sequence"/>
</dbReference>
<gene>
    <name evidence="2" type="ORF">GGQ86_001369</name>
    <name evidence="1" type="ORF">XFLAVUS301_08570</name>
</gene>